<accession>A0A508YU88</accession>
<gene>
    <name evidence="1" type="ORF">LMUP508_01777</name>
</gene>
<reference evidence="1 2" key="1">
    <citation type="submission" date="2019-06" db="EMBL/GenBank/DDBJ databases">
        <authorList>
            <person name="Rodrigo-Torres L."/>
            <person name="Arahal R. D."/>
            <person name="Lucena T."/>
        </authorList>
    </citation>
    <scope>NUCLEOTIDE SEQUENCE [LARGE SCALE GENOMIC DNA]</scope>
    <source>
        <strain evidence="1 2">INIA P508</strain>
    </source>
</reference>
<dbReference type="AlphaFoldDB" id="A0A508YU88"/>
<evidence type="ECO:0000313" key="1">
    <source>
        <dbReference type="EMBL" id="VTZ92772.1"/>
    </source>
</evidence>
<dbReference type="Proteomes" id="UP000365705">
    <property type="component" value="Unassembled WGS sequence"/>
</dbReference>
<proteinExistence type="predicted"/>
<organism evidence="1 2">
    <name type="scientific">Limosilactobacillus mucosae</name>
    <name type="common">Lactobacillus mucosae</name>
    <dbReference type="NCBI Taxonomy" id="97478"/>
    <lineage>
        <taxon>Bacteria</taxon>
        <taxon>Bacillati</taxon>
        <taxon>Bacillota</taxon>
        <taxon>Bacilli</taxon>
        <taxon>Lactobacillales</taxon>
        <taxon>Lactobacillaceae</taxon>
        <taxon>Limosilactobacillus</taxon>
    </lineage>
</organism>
<dbReference type="InterPro" id="IPR017850">
    <property type="entry name" value="Alkaline_phosphatase_core_sf"/>
</dbReference>
<name>A0A508YU88_LIMMU</name>
<dbReference type="RefSeq" id="WP_143113417.1">
    <property type="nucleotide sequence ID" value="NZ_CABFNH010000029.1"/>
</dbReference>
<dbReference type="EMBL" id="CABFNH010000029">
    <property type="protein sequence ID" value="VTZ92772.1"/>
    <property type="molecule type" value="Genomic_DNA"/>
</dbReference>
<dbReference type="Pfam" id="PF08665">
    <property type="entry name" value="PglZ"/>
    <property type="match status" value="1"/>
</dbReference>
<dbReference type="NCBIfam" id="TIGR02687">
    <property type="entry name" value="BREX-1 system phosphatase PglZ type A"/>
    <property type="match status" value="1"/>
</dbReference>
<dbReference type="Gene3D" id="3.40.720.10">
    <property type="entry name" value="Alkaline Phosphatase, subunit A"/>
    <property type="match status" value="1"/>
</dbReference>
<sequence length="822" mass="96184">MPELTKQNIIDKLNQYFTQYPYVFWFDPKDQFSETIREIEPQLNGKVYTAHKNHQLETKLALRNDKNNHYLVHAIYDRPKITLDLLADMERYSKIFSADATQLIVEELGLTNEQLPFVKKYRSYFAAKARRKDFKRYWDRDFISKPEYGILAAITKTEKLEINELLMKVLSAGLEDNQYLDEFNKYNVQAAFWQLIADNFGYTQANPSLLELLCSIVVTYCPDDHLPHQYYLSNLINVQIFIDRYADSNRYADDFKYYTEFVWNKLDLKDAFAKSSLDDLSKLPLFDDVNELVLARLRDKFSQNRVTDYDMVMTTIRLMTDHTRHNYNAIQEPEYLFLEQAALLFNMQLDTKDDWQEELQDYIRQDYQIDQIYRLCLLDYNRIQNTDPYSEIKTQVDYYYSTQLDSSIKQWNNSFDLQKVDPKFRQEHFYFNHVQNSNERIVVIFSDSLRYEVGKQLQDELDQNDRLSLNMNYALTSLPSITSFGMNLALPHSHKGMSYEKGKIKVDGQSVATIKDRENILQSYDINSRALQLKDILDMTSKEIRQVIAGQDIIYLYHNQIDVKGHETKTTNELIDGVEKAIKEITSAIQVLRTNNVSHIIVTTDHGFLYQERPLEDTDKINLSDQKYDGNAHTRYLITKDQLTNIKGIKETTMGVSLANDDPTHIYYPSSKSVFVSRGSSNSNYAHGGSSLQEMLIPILDIKARSNKSQAVPAEIKLAMANYKINNYQMHLTFNQVKAISNLVRPARYRVYFTDDKDNLISNQVVIDADRKGSAIDRVISVTITVQKQTYDYNRDYYLIIENIDDMSKTTYTYSMDLLQPK</sequence>
<dbReference type="InterPro" id="IPR014060">
    <property type="entry name" value="PglZ"/>
</dbReference>
<protein>
    <submittedName>
        <fullName evidence="1">Uncharacterized protein</fullName>
    </submittedName>
</protein>
<evidence type="ECO:0000313" key="2">
    <source>
        <dbReference type="Proteomes" id="UP000365705"/>
    </source>
</evidence>